<feature type="domain" description="Methyltransferase" evidence="2">
    <location>
        <begin position="36"/>
        <end position="125"/>
    </location>
</feature>
<evidence type="ECO:0000313" key="4">
    <source>
        <dbReference type="Proteomes" id="UP000669179"/>
    </source>
</evidence>
<proteinExistence type="predicted"/>
<evidence type="ECO:0000313" key="3">
    <source>
        <dbReference type="EMBL" id="MBO2449385.1"/>
    </source>
</evidence>
<evidence type="ECO:0000256" key="1">
    <source>
        <dbReference type="ARBA" id="ARBA00022679"/>
    </source>
</evidence>
<evidence type="ECO:0000259" key="2">
    <source>
        <dbReference type="Pfam" id="PF13649"/>
    </source>
</evidence>
<protein>
    <submittedName>
        <fullName evidence="3">Class I SAM-dependent methyltransferase</fullName>
    </submittedName>
</protein>
<reference evidence="3" key="1">
    <citation type="submission" date="2021-03" db="EMBL/GenBank/DDBJ databases">
        <authorList>
            <person name="Kanchanasin P."/>
            <person name="Saeng-In P."/>
            <person name="Phongsopitanun W."/>
            <person name="Yuki M."/>
            <person name="Kudo T."/>
            <person name="Ohkuma M."/>
            <person name="Tanasupawat S."/>
        </authorList>
    </citation>
    <scope>NUCLEOTIDE SEQUENCE</scope>
    <source>
        <strain evidence="3">GKU 128</strain>
    </source>
</reference>
<dbReference type="InterPro" id="IPR029063">
    <property type="entry name" value="SAM-dependent_MTases_sf"/>
</dbReference>
<dbReference type="AlphaFoldDB" id="A0A939PB60"/>
<dbReference type="PANTHER" id="PTHR43861">
    <property type="entry name" value="TRANS-ACONITATE 2-METHYLTRANSFERASE-RELATED"/>
    <property type="match status" value="1"/>
</dbReference>
<dbReference type="GO" id="GO:0032259">
    <property type="term" value="P:methylation"/>
    <property type="evidence" value="ECO:0007669"/>
    <property type="project" value="UniProtKB-KW"/>
</dbReference>
<keyword evidence="4" id="KW-1185">Reference proteome</keyword>
<dbReference type="InterPro" id="IPR041698">
    <property type="entry name" value="Methyltransf_25"/>
</dbReference>
<keyword evidence="3" id="KW-0489">Methyltransferase</keyword>
<dbReference type="Proteomes" id="UP000669179">
    <property type="component" value="Unassembled WGS sequence"/>
</dbReference>
<dbReference type="Gene3D" id="3.40.50.150">
    <property type="entry name" value="Vaccinia Virus protein VP39"/>
    <property type="match status" value="1"/>
</dbReference>
<dbReference type="Pfam" id="PF13649">
    <property type="entry name" value="Methyltransf_25"/>
    <property type="match status" value="1"/>
</dbReference>
<dbReference type="RefSeq" id="WP_208257282.1">
    <property type="nucleotide sequence ID" value="NZ_JAGEOJ010000008.1"/>
</dbReference>
<dbReference type="SUPFAM" id="SSF53335">
    <property type="entry name" value="S-adenosyl-L-methionine-dependent methyltransferases"/>
    <property type="match status" value="1"/>
</dbReference>
<accession>A0A939PB60</accession>
<dbReference type="EMBL" id="JAGEOJ010000008">
    <property type="protein sequence ID" value="MBO2449385.1"/>
    <property type="molecule type" value="Genomic_DNA"/>
</dbReference>
<name>A0A939PB60_9ACTN</name>
<dbReference type="GO" id="GO:0008168">
    <property type="term" value="F:methyltransferase activity"/>
    <property type="evidence" value="ECO:0007669"/>
    <property type="project" value="UniProtKB-KW"/>
</dbReference>
<organism evidence="3 4">
    <name type="scientific">Actinomadura barringtoniae</name>
    <dbReference type="NCBI Taxonomy" id="1427535"/>
    <lineage>
        <taxon>Bacteria</taxon>
        <taxon>Bacillati</taxon>
        <taxon>Actinomycetota</taxon>
        <taxon>Actinomycetes</taxon>
        <taxon>Streptosporangiales</taxon>
        <taxon>Thermomonosporaceae</taxon>
        <taxon>Actinomadura</taxon>
    </lineage>
</organism>
<comment type="caution">
    <text evidence="3">The sequence shown here is derived from an EMBL/GenBank/DDBJ whole genome shotgun (WGS) entry which is preliminary data.</text>
</comment>
<keyword evidence="1" id="KW-0808">Transferase</keyword>
<dbReference type="CDD" id="cd02440">
    <property type="entry name" value="AdoMet_MTases"/>
    <property type="match status" value="1"/>
</dbReference>
<sequence length="209" mass="23028">MARPASRSRPDEYWNHNTHYHGLVLASVPRGCGEALDVGCGDGFLARKLAARAVHVTGIDKSADMVEEARRQSEGVPNVDFVEADLLSYDLKPESYDFVCSVASIHHMDFAAAVTAMRDALSPGGSLIIISLAKDDGLKDRLVGVGGLGAHHFHRLRNLRRAGHPAAPTLDPDMTWAEVRAEAQQLLPGAVFRRHMLWRYSIAWRKPRT</sequence>
<gene>
    <name evidence="3" type="ORF">J4573_19950</name>
</gene>